<proteinExistence type="predicted"/>
<accession>A0A3G1L030</accession>
<dbReference type="RefSeq" id="WP_214658952.1">
    <property type="nucleotide sequence ID" value="NZ_CP017634.1"/>
</dbReference>
<keyword evidence="6" id="KW-1185">Reference proteome</keyword>
<evidence type="ECO:0000256" key="1">
    <source>
        <dbReference type="ARBA" id="ARBA00022729"/>
    </source>
</evidence>
<reference evidence="5 6" key="1">
    <citation type="submission" date="2016-10" db="EMBL/GenBank/DDBJ databases">
        <title>Complete Genome Sequence of Peptococcaceae strain DCMF.</title>
        <authorList>
            <person name="Edwards R.J."/>
            <person name="Holland S.I."/>
            <person name="Deshpande N.P."/>
            <person name="Wong Y.K."/>
            <person name="Ertan H."/>
            <person name="Manefield M."/>
            <person name="Russell T.L."/>
            <person name="Lee M.J."/>
        </authorList>
    </citation>
    <scope>NUCLEOTIDE SEQUENCE [LARGE SCALE GENOMIC DNA]</scope>
    <source>
        <strain evidence="5 6">DCMF</strain>
    </source>
</reference>
<dbReference type="PANTHER" id="PTHR35936:SF19">
    <property type="entry name" value="AMINO-ACID-BINDING PROTEIN YXEM-RELATED"/>
    <property type="match status" value="1"/>
</dbReference>
<dbReference type="AlphaFoldDB" id="A0A3G1L030"/>
<sequence>MKRFKCLGVLIFFLVILMGAFSGCSQNTASDADSKEKSDTEGAESGTAPKTIYVGTQPDYPPFDYADESGALTGYDIELVREIFKRLPEYKLEFLPTAWDGITLGLDSNRTQMIADQMTVNEEREKKYYLSEPYFSNEVYLVVKKGRTDIKSLEDLKGKTLELVVGTTPATAIEEWNEANGNQIKIQYTKATNYTDPLNDVANGRVDAYVEFKINADAVIKEQGLQIETVGEPVFELPVAFVYRRDELGKELKEKIDAVMQELKADGTMGDLSVKWTGGDYIPD</sequence>
<dbReference type="Pfam" id="PF00497">
    <property type="entry name" value="SBP_bac_3"/>
    <property type="match status" value="1"/>
</dbReference>
<name>A0A3G1L030_FORW1</name>
<feature type="domain" description="Solute-binding protein family 3/N-terminal" evidence="4">
    <location>
        <begin position="51"/>
        <end position="280"/>
    </location>
</feature>
<organism evidence="5 6">
    <name type="scientific">Formimonas warabiya</name>
    <dbReference type="NCBI Taxonomy" id="1761012"/>
    <lineage>
        <taxon>Bacteria</taxon>
        <taxon>Bacillati</taxon>
        <taxon>Bacillota</taxon>
        <taxon>Clostridia</taxon>
        <taxon>Eubacteriales</taxon>
        <taxon>Peptococcaceae</taxon>
        <taxon>Candidatus Formimonas</taxon>
    </lineage>
</organism>
<dbReference type="EMBL" id="CP017634">
    <property type="protein sequence ID" value="ATW28017.1"/>
    <property type="molecule type" value="Genomic_DNA"/>
</dbReference>
<evidence type="ECO:0000313" key="6">
    <source>
        <dbReference type="Proteomes" id="UP000323521"/>
    </source>
</evidence>
<keyword evidence="1 3" id="KW-0732">Signal</keyword>
<evidence type="ECO:0000256" key="3">
    <source>
        <dbReference type="SAM" id="SignalP"/>
    </source>
</evidence>
<dbReference type="SMART" id="SM00062">
    <property type="entry name" value="PBPb"/>
    <property type="match status" value="1"/>
</dbReference>
<evidence type="ECO:0000259" key="4">
    <source>
        <dbReference type="SMART" id="SM00062"/>
    </source>
</evidence>
<evidence type="ECO:0000313" key="5">
    <source>
        <dbReference type="EMBL" id="ATW28017.1"/>
    </source>
</evidence>
<gene>
    <name evidence="5" type="ORF">DCMF_27605</name>
</gene>
<feature type="region of interest" description="Disordered" evidence="2">
    <location>
        <begin position="29"/>
        <end position="51"/>
    </location>
</feature>
<protein>
    <recommendedName>
        <fullName evidence="4">Solute-binding protein family 3/N-terminal domain-containing protein</fullName>
    </recommendedName>
</protein>
<dbReference type="InterPro" id="IPR001638">
    <property type="entry name" value="Solute-binding_3/MltF_N"/>
</dbReference>
<dbReference type="PANTHER" id="PTHR35936">
    <property type="entry name" value="MEMBRANE-BOUND LYTIC MUREIN TRANSGLYCOSYLASE F"/>
    <property type="match status" value="1"/>
</dbReference>
<dbReference type="Gene3D" id="3.40.190.10">
    <property type="entry name" value="Periplasmic binding protein-like II"/>
    <property type="match status" value="2"/>
</dbReference>
<dbReference type="KEGG" id="fwa:DCMF_27605"/>
<dbReference type="PROSITE" id="PS51257">
    <property type="entry name" value="PROKAR_LIPOPROTEIN"/>
    <property type="match status" value="1"/>
</dbReference>
<feature type="chain" id="PRO_5039122354" description="Solute-binding protein family 3/N-terminal domain-containing protein" evidence="3">
    <location>
        <begin position="23"/>
        <end position="284"/>
    </location>
</feature>
<evidence type="ECO:0000256" key="2">
    <source>
        <dbReference type="SAM" id="MobiDB-lite"/>
    </source>
</evidence>
<dbReference type="SUPFAM" id="SSF53850">
    <property type="entry name" value="Periplasmic binding protein-like II"/>
    <property type="match status" value="1"/>
</dbReference>
<feature type="signal peptide" evidence="3">
    <location>
        <begin position="1"/>
        <end position="22"/>
    </location>
</feature>
<dbReference type="Proteomes" id="UP000323521">
    <property type="component" value="Chromosome"/>
</dbReference>